<dbReference type="PROSITE" id="PS00356">
    <property type="entry name" value="HTH_LACI_1"/>
    <property type="match status" value="1"/>
</dbReference>
<dbReference type="Gene3D" id="1.10.260.40">
    <property type="entry name" value="lambda repressor-like DNA-binding domains"/>
    <property type="match status" value="1"/>
</dbReference>
<dbReference type="InterPro" id="IPR000843">
    <property type="entry name" value="HTH_LacI"/>
</dbReference>
<dbReference type="InterPro" id="IPR001761">
    <property type="entry name" value="Peripla_BP/Lac1_sug-bd_dom"/>
</dbReference>
<dbReference type="InterPro" id="IPR028082">
    <property type="entry name" value="Peripla_BP_I"/>
</dbReference>
<dbReference type="Pfam" id="PF00356">
    <property type="entry name" value="LacI"/>
    <property type="match status" value="1"/>
</dbReference>
<dbReference type="Proteomes" id="UP000005632">
    <property type="component" value="Chromosome"/>
</dbReference>
<proteinExistence type="predicted"/>
<dbReference type="PROSITE" id="PS50932">
    <property type="entry name" value="HTH_LACI_2"/>
    <property type="match status" value="1"/>
</dbReference>
<dbReference type="eggNOG" id="COG1609">
    <property type="taxonomic scope" value="Bacteria"/>
</dbReference>
<organism evidence="5 6">
    <name type="scientific">Sphaerochaeta pleomorpha (strain ATCC BAA-1885 / DSM 22778 / Grapes)</name>
    <dbReference type="NCBI Taxonomy" id="158190"/>
    <lineage>
        <taxon>Bacteria</taxon>
        <taxon>Pseudomonadati</taxon>
        <taxon>Spirochaetota</taxon>
        <taxon>Spirochaetia</taxon>
        <taxon>Spirochaetales</taxon>
        <taxon>Sphaerochaetaceae</taxon>
        <taxon>Sphaerochaeta</taxon>
    </lineage>
</organism>
<accession>G8QUM4</accession>
<keyword evidence="2" id="KW-0238">DNA-binding</keyword>
<dbReference type="AlphaFoldDB" id="G8QUM4"/>
<dbReference type="PANTHER" id="PTHR30146">
    <property type="entry name" value="LACI-RELATED TRANSCRIPTIONAL REPRESSOR"/>
    <property type="match status" value="1"/>
</dbReference>
<dbReference type="HOGENOM" id="CLU_037628_6_0_12"/>
<dbReference type="KEGG" id="sgp:SpiGrapes_2571"/>
<dbReference type="SUPFAM" id="SSF53822">
    <property type="entry name" value="Periplasmic binding protein-like I"/>
    <property type="match status" value="1"/>
</dbReference>
<dbReference type="CDD" id="cd01392">
    <property type="entry name" value="HTH_LacI"/>
    <property type="match status" value="1"/>
</dbReference>
<dbReference type="GO" id="GO:0003700">
    <property type="term" value="F:DNA-binding transcription factor activity"/>
    <property type="evidence" value="ECO:0007669"/>
    <property type="project" value="TreeGrafter"/>
</dbReference>
<evidence type="ECO:0000313" key="6">
    <source>
        <dbReference type="Proteomes" id="UP000005632"/>
    </source>
</evidence>
<evidence type="ECO:0000256" key="3">
    <source>
        <dbReference type="ARBA" id="ARBA00023163"/>
    </source>
</evidence>
<keyword evidence="3" id="KW-0804">Transcription</keyword>
<feature type="domain" description="HTH lacI-type" evidence="4">
    <location>
        <begin position="3"/>
        <end position="57"/>
    </location>
</feature>
<dbReference type="CDD" id="cd19975">
    <property type="entry name" value="PBP1_CcpA-like"/>
    <property type="match status" value="1"/>
</dbReference>
<protein>
    <submittedName>
        <fullName evidence="5">Transcriptional regulator</fullName>
    </submittedName>
</protein>
<reference evidence="5 6" key="1">
    <citation type="submission" date="2011-11" db="EMBL/GenBank/DDBJ databases">
        <title>Complete sequence of Spirochaeta sp. grapes.</title>
        <authorList>
            <consortium name="US DOE Joint Genome Institute"/>
            <person name="Lucas S."/>
            <person name="Han J."/>
            <person name="Lapidus A."/>
            <person name="Cheng J.-F."/>
            <person name="Goodwin L."/>
            <person name="Pitluck S."/>
            <person name="Peters L."/>
            <person name="Ovchinnikova G."/>
            <person name="Munk A.C."/>
            <person name="Detter J.C."/>
            <person name="Han C."/>
            <person name="Tapia R."/>
            <person name="Land M."/>
            <person name="Hauser L."/>
            <person name="Kyrpides N."/>
            <person name="Ivanova N."/>
            <person name="Pagani I."/>
            <person name="Ritalahtilisa K."/>
            <person name="Loeffler F."/>
            <person name="Woyke T."/>
        </authorList>
    </citation>
    <scope>NUCLEOTIDE SEQUENCE [LARGE SCALE GENOMIC DNA]</scope>
    <source>
        <strain evidence="6">ATCC BAA-1885 / DSM 22778 / Grapes</strain>
    </source>
</reference>
<dbReference type="SMART" id="SM00354">
    <property type="entry name" value="HTH_LACI"/>
    <property type="match status" value="1"/>
</dbReference>
<evidence type="ECO:0000256" key="2">
    <source>
        <dbReference type="ARBA" id="ARBA00023125"/>
    </source>
</evidence>
<dbReference type="InterPro" id="IPR010982">
    <property type="entry name" value="Lambda_DNA-bd_dom_sf"/>
</dbReference>
<dbReference type="Pfam" id="PF00532">
    <property type="entry name" value="Peripla_BP_1"/>
    <property type="match status" value="1"/>
</dbReference>
<dbReference type="OrthoDB" id="367059at2"/>
<sequence length="331" mass="36424">MSVNIQEVAKQAGVSIATVSRILNNLPGYSEKTRLKVEKTIAELGYTPNAIARGLVNKKTNVIGVLLPCVTGRFSNELLRGIERIAHSQGKSVIVCNTDHNGERTMAYLKTLSEKRVDGILYISEWLTDEYGSYLKDLGIPVVLVATHRNSFPFSSVKIDDAAAAESATRYLIAKGHAHIGLITGSASDRIAGKPRIDGYLKALKEASIEIDDSLIAYGDFHFFSGITAMEKLYDTHPELTAVFATSDEMALGAIAWLHKNNIRIPQQVSVIGYDDTLDAQIAFPSLTTIHQGIEELGETAMRLLTEEQSIQQIILPHFVKERDSVQDIRE</sequence>
<dbReference type="EMBL" id="CP003155">
    <property type="protein sequence ID" value="AEV30332.1"/>
    <property type="molecule type" value="Genomic_DNA"/>
</dbReference>
<gene>
    <name evidence="5" type="ordered locus">SpiGrapes_2571</name>
</gene>
<evidence type="ECO:0000256" key="1">
    <source>
        <dbReference type="ARBA" id="ARBA00023015"/>
    </source>
</evidence>
<dbReference type="GO" id="GO:0000976">
    <property type="term" value="F:transcription cis-regulatory region binding"/>
    <property type="evidence" value="ECO:0007669"/>
    <property type="project" value="TreeGrafter"/>
</dbReference>
<dbReference type="PRINTS" id="PR00036">
    <property type="entry name" value="HTHLACI"/>
</dbReference>
<evidence type="ECO:0000313" key="5">
    <source>
        <dbReference type="EMBL" id="AEV30332.1"/>
    </source>
</evidence>
<dbReference type="PANTHER" id="PTHR30146:SF109">
    <property type="entry name" value="HTH-TYPE TRANSCRIPTIONAL REGULATOR GALS"/>
    <property type="match status" value="1"/>
</dbReference>
<dbReference type="STRING" id="158190.SpiGrapes_2571"/>
<dbReference type="SUPFAM" id="SSF47413">
    <property type="entry name" value="lambda repressor-like DNA-binding domains"/>
    <property type="match status" value="1"/>
</dbReference>
<keyword evidence="6" id="KW-1185">Reference proteome</keyword>
<dbReference type="RefSeq" id="WP_014271172.1">
    <property type="nucleotide sequence ID" value="NC_016633.1"/>
</dbReference>
<name>G8QUM4_SPHPG</name>
<keyword evidence="1" id="KW-0805">Transcription regulation</keyword>
<evidence type="ECO:0000259" key="4">
    <source>
        <dbReference type="PROSITE" id="PS50932"/>
    </source>
</evidence>
<dbReference type="Gene3D" id="3.40.50.2300">
    <property type="match status" value="2"/>
</dbReference>